<dbReference type="Ensembl" id="ENSSOCT00000016137.1">
    <property type="protein sequence ID" value="ENSSOCP00000015740.1"/>
    <property type="gene ID" value="ENSSOCG00000011847.1"/>
</dbReference>
<proteinExistence type="predicted"/>
<protein>
    <submittedName>
        <fullName evidence="1">Uncharacterized protein</fullName>
    </submittedName>
</protein>
<dbReference type="Proteomes" id="UP000694551">
    <property type="component" value="Unplaced"/>
</dbReference>
<reference evidence="1" key="1">
    <citation type="submission" date="2025-08" db="UniProtKB">
        <authorList>
            <consortium name="Ensembl"/>
        </authorList>
    </citation>
    <scope>IDENTIFICATION</scope>
</reference>
<reference evidence="1" key="2">
    <citation type="submission" date="2025-09" db="UniProtKB">
        <authorList>
            <consortium name="Ensembl"/>
        </authorList>
    </citation>
    <scope>IDENTIFICATION</scope>
</reference>
<evidence type="ECO:0000313" key="1">
    <source>
        <dbReference type="Ensembl" id="ENSSOCP00000015740.1"/>
    </source>
</evidence>
<dbReference type="AlphaFoldDB" id="A0A8D0FKS5"/>
<evidence type="ECO:0000313" key="2">
    <source>
        <dbReference type="Proteomes" id="UP000694551"/>
    </source>
</evidence>
<name>A0A8D0FKS5_STROC</name>
<sequence length="86" mass="9317">TAGPPSQRVLASFGRSHLGRCGESLCSGTLPPFLLLSSTDLSVHTDVLLTTPPHNSLSSSQVPLYFIYVITEAQLTGRYNADKQLW</sequence>
<accession>A0A8D0FKS5</accession>
<keyword evidence="2" id="KW-1185">Reference proteome</keyword>
<organism evidence="1 2">
    <name type="scientific">Strix occidentalis caurina</name>
    <name type="common">northern spotted owl</name>
    <dbReference type="NCBI Taxonomy" id="311401"/>
    <lineage>
        <taxon>Eukaryota</taxon>
        <taxon>Metazoa</taxon>
        <taxon>Chordata</taxon>
        <taxon>Craniata</taxon>
        <taxon>Vertebrata</taxon>
        <taxon>Euteleostomi</taxon>
        <taxon>Archelosauria</taxon>
        <taxon>Archosauria</taxon>
        <taxon>Dinosauria</taxon>
        <taxon>Saurischia</taxon>
        <taxon>Theropoda</taxon>
        <taxon>Coelurosauria</taxon>
        <taxon>Aves</taxon>
        <taxon>Neognathae</taxon>
        <taxon>Neoaves</taxon>
        <taxon>Telluraves</taxon>
        <taxon>Strigiformes</taxon>
        <taxon>Strigidae</taxon>
        <taxon>Strix</taxon>
    </lineage>
</organism>